<evidence type="ECO:0000313" key="2">
    <source>
        <dbReference type="Proteomes" id="UP000241936"/>
    </source>
</evidence>
<reference evidence="1 2" key="1">
    <citation type="journal article" date="2018" name="Front. Microbiol.">
        <title>Pseudomonas rhizophila S211, a New Plant Growth-Promoting Rhizobacterium with Potential in Pesticide-Bioremediation.</title>
        <authorList>
            <person name="Hassen W."/>
            <person name="Neifar M."/>
            <person name="Cherif H."/>
            <person name="Najjari A."/>
            <person name="Chouchane H."/>
            <person name="Driouich R.C."/>
            <person name="Salah A."/>
            <person name="Naili F."/>
            <person name="Mosbah A."/>
            <person name="Souissi Y."/>
            <person name="Raddadi N."/>
            <person name="Ouzari H.I."/>
            <person name="Fava F."/>
            <person name="Cherif A."/>
        </authorList>
    </citation>
    <scope>NUCLEOTIDE SEQUENCE [LARGE SCALE GENOMIC DNA]</scope>
    <source>
        <strain evidence="1 2">S211</strain>
    </source>
</reference>
<dbReference type="EMBL" id="CP024081">
    <property type="protein sequence ID" value="AVU75934.1"/>
    <property type="molecule type" value="Genomic_DNA"/>
</dbReference>
<sequence>MHAKGAGFCIQRRAEHRSCGQEILRNGASLWEQSLLAKQAPRYQKDRIVSIAGKPCSHSGLPWPHESLLATDAVARLKISSTQSDQHE</sequence>
<accession>A0ABN5JU41</accession>
<name>A0ABN5JU41_9PSED</name>
<organism evidence="1 2">
    <name type="scientific">Pseudomonas rhizophila</name>
    <dbReference type="NCBI Taxonomy" id="2045200"/>
    <lineage>
        <taxon>Bacteria</taxon>
        <taxon>Pseudomonadati</taxon>
        <taxon>Pseudomonadota</taxon>
        <taxon>Gammaproteobacteria</taxon>
        <taxon>Pseudomonadales</taxon>
        <taxon>Pseudomonadaceae</taxon>
        <taxon>Pseudomonas</taxon>
    </lineage>
</organism>
<dbReference type="Proteomes" id="UP000241936">
    <property type="component" value="Chromosome"/>
</dbReference>
<evidence type="ECO:0000313" key="1">
    <source>
        <dbReference type="EMBL" id="AVU75934.1"/>
    </source>
</evidence>
<gene>
    <name evidence="1" type="ORF">CRX69_12260</name>
</gene>
<protein>
    <submittedName>
        <fullName evidence="1">Uncharacterized protein</fullName>
    </submittedName>
</protein>
<keyword evidence="2" id="KW-1185">Reference proteome</keyword>
<proteinExistence type="predicted"/>